<dbReference type="PANTHER" id="PTHR34406">
    <property type="entry name" value="PROTEIN YCEI"/>
    <property type="match status" value="1"/>
</dbReference>
<feature type="chain" id="PRO_5029792821" evidence="1">
    <location>
        <begin position="20"/>
        <end position="223"/>
    </location>
</feature>
<evidence type="ECO:0000313" key="3">
    <source>
        <dbReference type="EMBL" id="MTH29585.1"/>
    </source>
</evidence>
<protein>
    <submittedName>
        <fullName evidence="3">YceI family protein</fullName>
    </submittedName>
</protein>
<dbReference type="AlphaFoldDB" id="A0A7K1GL23"/>
<dbReference type="InterPro" id="IPR036761">
    <property type="entry name" value="TTHA0802/YceI-like_sf"/>
</dbReference>
<reference evidence="3 4" key="1">
    <citation type="journal article" date="2006" name="Int. J. Syst. Evol. Microbiol.">
        <title>Myroides pelagicus sp. nov., isolated from seawater in Thailand.</title>
        <authorList>
            <person name="Yoon J."/>
            <person name="Maneerat S."/>
            <person name="Kawai F."/>
            <person name="Yokota A."/>
        </authorList>
    </citation>
    <scope>NUCLEOTIDE SEQUENCE [LARGE SCALE GENOMIC DNA]</scope>
    <source>
        <strain evidence="3 4">SM1T</strain>
    </source>
</reference>
<gene>
    <name evidence="3" type="ORF">GJV77_06565</name>
</gene>
<dbReference type="PROSITE" id="PS51257">
    <property type="entry name" value="PROKAR_LIPOPROTEIN"/>
    <property type="match status" value="1"/>
</dbReference>
<organism evidence="3 4">
    <name type="scientific">Myroides pelagicus</name>
    <dbReference type="NCBI Taxonomy" id="270914"/>
    <lineage>
        <taxon>Bacteria</taxon>
        <taxon>Pseudomonadati</taxon>
        <taxon>Bacteroidota</taxon>
        <taxon>Flavobacteriia</taxon>
        <taxon>Flavobacteriales</taxon>
        <taxon>Flavobacteriaceae</taxon>
        <taxon>Myroides</taxon>
    </lineage>
</organism>
<dbReference type="EMBL" id="WMJY01000011">
    <property type="protein sequence ID" value="MTH29585.1"/>
    <property type="molecule type" value="Genomic_DNA"/>
</dbReference>
<evidence type="ECO:0000259" key="2">
    <source>
        <dbReference type="SMART" id="SM00867"/>
    </source>
</evidence>
<dbReference type="SMART" id="SM00867">
    <property type="entry name" value="YceI"/>
    <property type="match status" value="1"/>
</dbReference>
<dbReference type="InterPro" id="IPR007372">
    <property type="entry name" value="Lipid/polyisoprenoid-bd_YceI"/>
</dbReference>
<dbReference type="SUPFAM" id="SSF101874">
    <property type="entry name" value="YceI-like"/>
    <property type="match status" value="1"/>
</dbReference>
<keyword evidence="4" id="KW-1185">Reference proteome</keyword>
<evidence type="ECO:0000256" key="1">
    <source>
        <dbReference type="SAM" id="SignalP"/>
    </source>
</evidence>
<dbReference type="PANTHER" id="PTHR34406:SF1">
    <property type="entry name" value="PROTEIN YCEI"/>
    <property type="match status" value="1"/>
</dbReference>
<dbReference type="Gene3D" id="2.40.128.110">
    <property type="entry name" value="Lipid/polyisoprenoid-binding, YceI-like"/>
    <property type="match status" value="1"/>
</dbReference>
<feature type="domain" description="Lipid/polyisoprenoid-binding YceI-like" evidence="2">
    <location>
        <begin position="44"/>
        <end position="222"/>
    </location>
</feature>
<proteinExistence type="predicted"/>
<sequence>MKKIVLSLAVITAMTFASCGNKNADKTNTETKTEAAAPVADVTNYNVVTAESNIDWVGGKVSGSNHTGTLALKEGTVSVKEGKVVNGKFVIDMNSIVVTDLKDPEMKAGLEGHLKGSTEEKADHFFNVSKYPTGTFELTSITDENGKQIVAGNLTLKDVTNAISFPAVVTVTDADVTIASEEFNIDRTKWGVNFNSGSIIKDLAGDKIIKDNITLKINTKATK</sequence>
<comment type="caution">
    <text evidence="3">The sequence shown here is derived from an EMBL/GenBank/DDBJ whole genome shotgun (WGS) entry which is preliminary data.</text>
</comment>
<dbReference type="OrthoDB" id="951410at2"/>
<dbReference type="Pfam" id="PF04264">
    <property type="entry name" value="YceI"/>
    <property type="match status" value="1"/>
</dbReference>
<keyword evidence="1" id="KW-0732">Signal</keyword>
<accession>A0A7K1GL23</accession>
<dbReference type="Proteomes" id="UP000488936">
    <property type="component" value="Unassembled WGS sequence"/>
</dbReference>
<evidence type="ECO:0000313" key="4">
    <source>
        <dbReference type="Proteomes" id="UP000488936"/>
    </source>
</evidence>
<feature type="signal peptide" evidence="1">
    <location>
        <begin position="1"/>
        <end position="19"/>
    </location>
</feature>
<name>A0A7K1GL23_9FLAO</name>
<dbReference type="RefSeq" id="WP_155035583.1">
    <property type="nucleotide sequence ID" value="NZ_JAYMMG010000013.1"/>
</dbReference>